<dbReference type="STRING" id="869209.Tresu_1731"/>
<accession>F2NT31</accession>
<evidence type="ECO:0000313" key="2">
    <source>
        <dbReference type="Proteomes" id="UP000006852"/>
    </source>
</evidence>
<dbReference type="EMBL" id="CP002631">
    <property type="protein sequence ID" value="AEB14622.1"/>
    <property type="molecule type" value="Genomic_DNA"/>
</dbReference>
<evidence type="ECO:0000313" key="1">
    <source>
        <dbReference type="EMBL" id="AEB14622.1"/>
    </source>
</evidence>
<protein>
    <submittedName>
        <fullName evidence="1">Uncharacterized protein</fullName>
    </submittedName>
</protein>
<reference evidence="2" key="2">
    <citation type="submission" date="2011-04" db="EMBL/GenBank/DDBJ databases">
        <title>The complete genome of chromosome of Treponema succinifaciens DSM 2489.</title>
        <authorList>
            <person name="Lucas S."/>
            <person name="Copeland A."/>
            <person name="Lapidus A."/>
            <person name="Bruce D."/>
            <person name="Goodwin L."/>
            <person name="Pitluck S."/>
            <person name="Peters L."/>
            <person name="Kyrpides N."/>
            <person name="Mavromatis K."/>
            <person name="Ivanova N."/>
            <person name="Ovchinnikova G."/>
            <person name="Teshima H."/>
            <person name="Detter J.C."/>
            <person name="Tapia R."/>
            <person name="Han C."/>
            <person name="Land M."/>
            <person name="Hauser L."/>
            <person name="Markowitz V."/>
            <person name="Cheng J.-F."/>
            <person name="Hugenholtz P."/>
            <person name="Woyke T."/>
            <person name="Wu D."/>
            <person name="Gronow S."/>
            <person name="Wellnitz S."/>
            <person name="Brambilla E."/>
            <person name="Klenk H.-P."/>
            <person name="Eisen J.A."/>
        </authorList>
    </citation>
    <scope>NUCLEOTIDE SEQUENCE [LARGE SCALE GENOMIC DNA]</scope>
    <source>
        <strain evidence="2">ATCC 33096 / DSM 2489 / 6091</strain>
    </source>
</reference>
<dbReference type="Proteomes" id="UP000006852">
    <property type="component" value="Chromosome"/>
</dbReference>
<dbReference type="AlphaFoldDB" id="F2NT31"/>
<dbReference type="KEGG" id="tsu:Tresu_1731"/>
<organism evidence="1 2">
    <name type="scientific">Treponema succinifaciens (strain ATCC 33096 / DSM 2489 / 6091)</name>
    <dbReference type="NCBI Taxonomy" id="869209"/>
    <lineage>
        <taxon>Bacteria</taxon>
        <taxon>Pseudomonadati</taxon>
        <taxon>Spirochaetota</taxon>
        <taxon>Spirochaetia</taxon>
        <taxon>Spirochaetales</taxon>
        <taxon>Treponemataceae</taxon>
        <taxon>Treponema</taxon>
    </lineage>
</organism>
<name>F2NT31_TRES6</name>
<reference evidence="1 2" key="1">
    <citation type="journal article" date="2011" name="Stand. Genomic Sci.">
        <title>Complete genome sequence of Treponema succinifaciens type strain (6091).</title>
        <authorList>
            <person name="Han C."/>
            <person name="Gronow S."/>
            <person name="Teshima H."/>
            <person name="Lapidus A."/>
            <person name="Nolan M."/>
            <person name="Lucas S."/>
            <person name="Hammon N."/>
            <person name="Deshpande S."/>
            <person name="Cheng J.F."/>
            <person name="Zeytun A."/>
            <person name="Tapia R."/>
            <person name="Goodwin L."/>
            <person name="Pitluck S."/>
            <person name="Liolios K."/>
            <person name="Pagani I."/>
            <person name="Ivanova N."/>
            <person name="Mavromatis K."/>
            <person name="Mikhailova N."/>
            <person name="Huntemann M."/>
            <person name="Pati A."/>
            <person name="Chen A."/>
            <person name="Palaniappan K."/>
            <person name="Land M."/>
            <person name="Hauser L."/>
            <person name="Brambilla E.M."/>
            <person name="Rohde M."/>
            <person name="Goker M."/>
            <person name="Woyke T."/>
            <person name="Bristow J."/>
            <person name="Eisen J.A."/>
            <person name="Markowitz V."/>
            <person name="Hugenholtz P."/>
            <person name="Kyrpides N.C."/>
            <person name="Klenk H.P."/>
            <person name="Detter J.C."/>
        </authorList>
    </citation>
    <scope>NUCLEOTIDE SEQUENCE [LARGE SCALE GENOMIC DNA]</scope>
    <source>
        <strain evidence="2">ATCC 33096 / DSM 2489 / 6091</strain>
    </source>
</reference>
<keyword evidence="2" id="KW-1185">Reference proteome</keyword>
<dbReference type="HOGENOM" id="CLU_3391920_0_0_12"/>
<gene>
    <name evidence="1" type="ordered locus">Tresu_1731</name>
</gene>
<sequence length="32" mass="3654">MNKTKTIDVIIENGTEEERGANTFAVNHFDKM</sequence>
<proteinExistence type="predicted"/>